<keyword evidence="5" id="KW-1185">Reference proteome</keyword>
<evidence type="ECO:0000313" key="3">
    <source>
        <dbReference type="EMBL" id="SMO55472.1"/>
    </source>
</evidence>
<gene>
    <name evidence="2" type="ORF">GJU42_00265</name>
    <name evidence="3" type="ORF">SAMN06265349_102284</name>
</gene>
<evidence type="ECO:0000313" key="2">
    <source>
        <dbReference type="EMBL" id="MRX66391.1"/>
    </source>
</evidence>
<accession>A0A521C7K9</accession>
<proteinExistence type="predicted"/>
<feature type="transmembrane region" description="Helical" evidence="1">
    <location>
        <begin position="139"/>
        <end position="170"/>
    </location>
</feature>
<dbReference type="OrthoDB" id="977790at2"/>
<reference evidence="2 5" key="2">
    <citation type="submission" date="2019-11" db="EMBL/GenBank/DDBJ databases">
        <title>Flavobacterium resistens genome.</title>
        <authorList>
            <person name="Wilson V.M."/>
            <person name="Newman J.D."/>
        </authorList>
    </citation>
    <scope>NUCLEOTIDE SEQUENCE [LARGE SCALE GENOMIC DNA]</scope>
    <source>
        <strain evidence="2 5">DSM 19382</strain>
    </source>
</reference>
<keyword evidence="1" id="KW-1133">Transmembrane helix</keyword>
<dbReference type="EMBL" id="WKKG01000001">
    <property type="protein sequence ID" value="MRX66391.1"/>
    <property type="molecule type" value="Genomic_DNA"/>
</dbReference>
<dbReference type="AlphaFoldDB" id="A0A521C7K9"/>
<evidence type="ECO:0000313" key="4">
    <source>
        <dbReference type="Proteomes" id="UP000317289"/>
    </source>
</evidence>
<dbReference type="Proteomes" id="UP000468990">
    <property type="component" value="Unassembled WGS sequence"/>
</dbReference>
<sequence>MNQIINVLFFNDKNYNAKMQLFFAVCFPFFTILALGIDSVSFTEHYFDGRQITNILSILYFCFFFWSSDAYLRKLMFAMVFLSYLGEFIFCTLLEMYDYRTAFIPIYVPFGHAIVFASGYVFAHTQIAVKKDNLFRKCFAAAFTTLFLAVGFFLKDIFSLIFGIFFFLLLKRKKWQNLYYFIALCVIFIELAGTYFKCWKWAPKTFGLIPTSNPPMGAVFFYAGGDILLTKIVDYWKSKTTNKRIEIIIDSENCHF</sequence>
<feature type="transmembrane region" description="Helical" evidence="1">
    <location>
        <begin position="20"/>
        <end position="40"/>
    </location>
</feature>
<feature type="transmembrane region" description="Helical" evidence="1">
    <location>
        <begin position="106"/>
        <end position="127"/>
    </location>
</feature>
<keyword evidence="1" id="KW-0472">Membrane</keyword>
<organism evidence="3 4">
    <name type="scientific">Flavobacterium resistens</name>
    <dbReference type="NCBI Taxonomy" id="443612"/>
    <lineage>
        <taxon>Bacteria</taxon>
        <taxon>Pseudomonadati</taxon>
        <taxon>Bacteroidota</taxon>
        <taxon>Flavobacteriia</taxon>
        <taxon>Flavobacteriales</taxon>
        <taxon>Flavobacteriaceae</taxon>
        <taxon>Flavobacterium</taxon>
    </lineage>
</organism>
<feature type="transmembrane region" description="Helical" evidence="1">
    <location>
        <begin position="216"/>
        <end position="236"/>
    </location>
</feature>
<keyword evidence="1" id="KW-0812">Transmembrane</keyword>
<dbReference type="Proteomes" id="UP000317289">
    <property type="component" value="Unassembled WGS sequence"/>
</dbReference>
<dbReference type="RefSeq" id="WP_142450060.1">
    <property type="nucleotide sequence ID" value="NZ_FXTA01000002.1"/>
</dbReference>
<evidence type="ECO:0000313" key="5">
    <source>
        <dbReference type="Proteomes" id="UP000468990"/>
    </source>
</evidence>
<feature type="transmembrane region" description="Helical" evidence="1">
    <location>
        <begin position="177"/>
        <end position="196"/>
    </location>
</feature>
<protein>
    <submittedName>
        <fullName evidence="3">Uncharacterized protein</fullName>
    </submittedName>
</protein>
<feature type="transmembrane region" description="Helical" evidence="1">
    <location>
        <begin position="75"/>
        <end position="94"/>
    </location>
</feature>
<dbReference type="EMBL" id="FXTA01000002">
    <property type="protein sequence ID" value="SMO55472.1"/>
    <property type="molecule type" value="Genomic_DNA"/>
</dbReference>
<evidence type="ECO:0000256" key="1">
    <source>
        <dbReference type="SAM" id="Phobius"/>
    </source>
</evidence>
<reference evidence="3 4" key="1">
    <citation type="submission" date="2017-05" db="EMBL/GenBank/DDBJ databases">
        <authorList>
            <person name="Varghese N."/>
            <person name="Submissions S."/>
        </authorList>
    </citation>
    <scope>NUCLEOTIDE SEQUENCE [LARGE SCALE GENOMIC DNA]</scope>
    <source>
        <strain evidence="3 4">DSM 19382</strain>
    </source>
</reference>
<name>A0A521C7K9_9FLAO</name>